<dbReference type="Proteomes" id="UP001272242">
    <property type="component" value="Unassembled WGS sequence"/>
</dbReference>
<comment type="caution">
    <text evidence="2">The sequence shown here is derived from an EMBL/GenBank/DDBJ whole genome shotgun (WGS) entry which is preliminary data.</text>
</comment>
<evidence type="ECO:0000313" key="3">
    <source>
        <dbReference type="Proteomes" id="UP001272242"/>
    </source>
</evidence>
<protein>
    <submittedName>
        <fullName evidence="2">Uncharacterized protein</fullName>
    </submittedName>
</protein>
<organism evidence="2 3">
    <name type="scientific">Gemmata algarum</name>
    <dbReference type="NCBI Taxonomy" id="2975278"/>
    <lineage>
        <taxon>Bacteria</taxon>
        <taxon>Pseudomonadati</taxon>
        <taxon>Planctomycetota</taxon>
        <taxon>Planctomycetia</taxon>
        <taxon>Gemmatales</taxon>
        <taxon>Gemmataceae</taxon>
        <taxon>Gemmata</taxon>
    </lineage>
</organism>
<name>A0ABU5F5A4_9BACT</name>
<evidence type="ECO:0000313" key="2">
    <source>
        <dbReference type="EMBL" id="MDY3561044.1"/>
    </source>
</evidence>
<keyword evidence="3" id="KW-1185">Reference proteome</keyword>
<accession>A0ABU5F5A4</accession>
<dbReference type="RefSeq" id="WP_320687517.1">
    <property type="nucleotide sequence ID" value="NZ_JAXBLV010000188.1"/>
</dbReference>
<reference evidence="3" key="1">
    <citation type="journal article" date="2023" name="Mar. Drugs">
        <title>Gemmata algarum, a Novel Planctomycete Isolated from an Algal Mat, Displays Antimicrobial Activity.</title>
        <authorList>
            <person name="Kumar G."/>
            <person name="Kallscheuer N."/>
            <person name="Kashif M."/>
            <person name="Ahamad S."/>
            <person name="Jagadeeshwari U."/>
            <person name="Pannikurungottu S."/>
            <person name="Haufschild T."/>
            <person name="Kabuu M."/>
            <person name="Sasikala C."/>
            <person name="Jogler C."/>
            <person name="Ramana C."/>
        </authorList>
    </citation>
    <scope>NUCLEOTIDE SEQUENCE [LARGE SCALE GENOMIC DNA]</scope>
    <source>
        <strain evidence="3">JC673</strain>
    </source>
</reference>
<gene>
    <name evidence="2" type="ORF">R5W23_002303</name>
</gene>
<proteinExistence type="predicted"/>
<sequence>MPDEQPRYFTAIDMFWEVFHVAVVSTGCYLGSAVCDTYLAMLFGGLVARLAGVTLVLGIRRLSGVRN</sequence>
<feature type="transmembrane region" description="Helical" evidence="1">
    <location>
        <begin position="38"/>
        <end position="59"/>
    </location>
</feature>
<keyword evidence="1" id="KW-0812">Transmembrane</keyword>
<dbReference type="PROSITE" id="PS51257">
    <property type="entry name" value="PROKAR_LIPOPROTEIN"/>
    <property type="match status" value="1"/>
</dbReference>
<dbReference type="EMBL" id="JAXBLV010000188">
    <property type="protein sequence ID" value="MDY3561044.1"/>
    <property type="molecule type" value="Genomic_DNA"/>
</dbReference>
<keyword evidence="1" id="KW-0472">Membrane</keyword>
<keyword evidence="1" id="KW-1133">Transmembrane helix</keyword>
<evidence type="ECO:0000256" key="1">
    <source>
        <dbReference type="SAM" id="Phobius"/>
    </source>
</evidence>